<accession>K2KF90</accession>
<evidence type="ECO:0000256" key="1">
    <source>
        <dbReference type="ARBA" id="ARBA00023015"/>
    </source>
</evidence>
<name>K2KF90_9GAMM</name>
<dbReference type="InterPro" id="IPR036390">
    <property type="entry name" value="WH_DNA-bd_sf"/>
</dbReference>
<dbReference type="Proteomes" id="UP000014115">
    <property type="component" value="Unassembled WGS sequence"/>
</dbReference>
<dbReference type="EMBL" id="AMRG01000003">
    <property type="protein sequence ID" value="EKE85422.1"/>
    <property type="molecule type" value="Genomic_DNA"/>
</dbReference>
<organism evidence="5 6">
    <name type="scientific">Idiomarina xiamenensis 10-D-4</name>
    <dbReference type="NCBI Taxonomy" id="740709"/>
    <lineage>
        <taxon>Bacteria</taxon>
        <taxon>Pseudomonadati</taxon>
        <taxon>Pseudomonadota</taxon>
        <taxon>Gammaproteobacteria</taxon>
        <taxon>Alteromonadales</taxon>
        <taxon>Idiomarinaceae</taxon>
        <taxon>Idiomarina</taxon>
    </lineage>
</organism>
<dbReference type="PROSITE" id="PS50995">
    <property type="entry name" value="HTH_MARR_2"/>
    <property type="match status" value="1"/>
</dbReference>
<sequence>MSFQEHILRQLSVPERLARVARLWQAVADHELTPLGLTYPRWSALWKLARLGDGISQKQLAQALEIEVASLMRTLGQLEQQQLIERRGCETDKRARLVFLTEQGKAFVAQLEQRILKIRQQLLEGVSDADVTVMRRVLDSISNNANYWLLAQQQSQSPEEDK</sequence>
<evidence type="ECO:0000313" key="6">
    <source>
        <dbReference type="Proteomes" id="UP000014115"/>
    </source>
</evidence>
<keyword evidence="3" id="KW-0804">Transcription</keyword>
<dbReference type="OrthoDB" id="5296557at2"/>
<keyword evidence="6" id="KW-1185">Reference proteome</keyword>
<evidence type="ECO:0000313" key="5">
    <source>
        <dbReference type="EMBL" id="EKE85422.1"/>
    </source>
</evidence>
<dbReference type="RefSeq" id="WP_008487817.1">
    <property type="nucleotide sequence ID" value="NZ_AMRG01000003.1"/>
</dbReference>
<dbReference type="SMART" id="SM00347">
    <property type="entry name" value="HTH_MARR"/>
    <property type="match status" value="1"/>
</dbReference>
<dbReference type="AlphaFoldDB" id="K2KF90"/>
<dbReference type="InterPro" id="IPR036388">
    <property type="entry name" value="WH-like_DNA-bd_sf"/>
</dbReference>
<dbReference type="GO" id="GO:0003700">
    <property type="term" value="F:DNA-binding transcription factor activity"/>
    <property type="evidence" value="ECO:0007669"/>
    <property type="project" value="InterPro"/>
</dbReference>
<dbReference type="PANTHER" id="PTHR42756">
    <property type="entry name" value="TRANSCRIPTIONAL REGULATOR, MARR"/>
    <property type="match status" value="1"/>
</dbReference>
<keyword evidence="1" id="KW-0805">Transcription regulation</keyword>
<dbReference type="PRINTS" id="PR00598">
    <property type="entry name" value="HTHMARR"/>
</dbReference>
<dbReference type="Pfam" id="PF12802">
    <property type="entry name" value="MarR_2"/>
    <property type="match status" value="1"/>
</dbReference>
<dbReference type="InterPro" id="IPR000835">
    <property type="entry name" value="HTH_MarR-typ"/>
</dbReference>
<gene>
    <name evidence="5" type="ORF">A10D4_03720</name>
</gene>
<evidence type="ECO:0000256" key="2">
    <source>
        <dbReference type="ARBA" id="ARBA00023125"/>
    </source>
</evidence>
<dbReference type="NCBIfam" id="NF002926">
    <property type="entry name" value="PRK03573.1"/>
    <property type="match status" value="1"/>
</dbReference>
<dbReference type="eggNOG" id="COG1846">
    <property type="taxonomic scope" value="Bacteria"/>
</dbReference>
<protein>
    <submittedName>
        <fullName evidence="5">MarR family transcriptional regulator</fullName>
    </submittedName>
</protein>
<dbReference type="PANTHER" id="PTHR42756:SF1">
    <property type="entry name" value="TRANSCRIPTIONAL REPRESSOR OF EMRAB OPERON"/>
    <property type="match status" value="1"/>
</dbReference>
<dbReference type="PATRIC" id="fig|740709.3.peg.749"/>
<comment type="caution">
    <text evidence="5">The sequence shown here is derived from an EMBL/GenBank/DDBJ whole genome shotgun (WGS) entry which is preliminary data.</text>
</comment>
<dbReference type="Gene3D" id="1.10.10.10">
    <property type="entry name" value="Winged helix-like DNA-binding domain superfamily/Winged helix DNA-binding domain"/>
    <property type="match status" value="1"/>
</dbReference>
<reference evidence="5 6" key="1">
    <citation type="journal article" date="2012" name="J. Bacteriol.">
        <title>Genome Sequence of Idiomarina xiamenensis Type Strain 10-D-4.</title>
        <authorList>
            <person name="Lai Q."/>
            <person name="Wang L."/>
            <person name="Wang W."/>
            <person name="Shao Z."/>
        </authorList>
    </citation>
    <scope>NUCLEOTIDE SEQUENCE [LARGE SCALE GENOMIC DNA]</scope>
    <source>
        <strain evidence="5 6">10-D-4</strain>
    </source>
</reference>
<dbReference type="STRING" id="740709.A10D4_03720"/>
<dbReference type="GO" id="GO:0003677">
    <property type="term" value="F:DNA binding"/>
    <property type="evidence" value="ECO:0007669"/>
    <property type="project" value="UniProtKB-KW"/>
</dbReference>
<evidence type="ECO:0000256" key="3">
    <source>
        <dbReference type="ARBA" id="ARBA00023163"/>
    </source>
</evidence>
<feature type="domain" description="HTH marR-type" evidence="4">
    <location>
        <begin position="10"/>
        <end position="143"/>
    </location>
</feature>
<evidence type="ECO:0000259" key="4">
    <source>
        <dbReference type="PROSITE" id="PS50995"/>
    </source>
</evidence>
<proteinExistence type="predicted"/>
<dbReference type="SUPFAM" id="SSF46785">
    <property type="entry name" value="Winged helix' DNA-binding domain"/>
    <property type="match status" value="1"/>
</dbReference>
<keyword evidence="2" id="KW-0238">DNA-binding</keyword>